<protein>
    <submittedName>
        <fullName evidence="12">ABC transporter-like protein</fullName>
    </submittedName>
</protein>
<evidence type="ECO:0000256" key="8">
    <source>
        <dbReference type="ARBA" id="ARBA00022989"/>
    </source>
</evidence>
<feature type="transmembrane region" description="Helical" evidence="10">
    <location>
        <begin position="577"/>
        <end position="596"/>
    </location>
</feature>
<dbReference type="GO" id="GO:0005524">
    <property type="term" value="F:ATP binding"/>
    <property type="evidence" value="ECO:0007669"/>
    <property type="project" value="UniProtKB-KW"/>
</dbReference>
<dbReference type="InterPro" id="IPR034003">
    <property type="entry name" value="ABCG_PDR_2"/>
</dbReference>
<comment type="similarity">
    <text evidence="2">Belongs to the ABC transporter superfamily. ABCG family. PDR (TC 3.A.1.205) subfamily.</text>
</comment>
<keyword evidence="9 10" id="KW-0472">Membrane</keyword>
<organism evidence="12 13">
    <name type="scientific">Cinnamomum micranthum f. kanehirae</name>
    <dbReference type="NCBI Taxonomy" id="337451"/>
    <lineage>
        <taxon>Eukaryota</taxon>
        <taxon>Viridiplantae</taxon>
        <taxon>Streptophyta</taxon>
        <taxon>Embryophyta</taxon>
        <taxon>Tracheophyta</taxon>
        <taxon>Spermatophyta</taxon>
        <taxon>Magnoliopsida</taxon>
        <taxon>Magnoliidae</taxon>
        <taxon>Laurales</taxon>
        <taxon>Lauraceae</taxon>
        <taxon>Cinnamomum</taxon>
    </lineage>
</organism>
<dbReference type="Pfam" id="PF08370">
    <property type="entry name" value="PDR_assoc"/>
    <property type="match status" value="1"/>
</dbReference>
<keyword evidence="5" id="KW-0677">Repeat</keyword>
<dbReference type="FunFam" id="3.40.50.300:FF:000179">
    <property type="entry name" value="ABC transporter G family member 34"/>
    <property type="match status" value="1"/>
</dbReference>
<dbReference type="InterPro" id="IPR003593">
    <property type="entry name" value="AAA+_ATPase"/>
</dbReference>
<dbReference type="Gene3D" id="3.40.50.300">
    <property type="entry name" value="P-loop containing nucleotide triphosphate hydrolases"/>
    <property type="match status" value="2"/>
</dbReference>
<feature type="transmembrane region" description="Helical" evidence="10">
    <location>
        <begin position="1355"/>
        <end position="1374"/>
    </location>
</feature>
<dbReference type="Pfam" id="PF01061">
    <property type="entry name" value="ABC2_membrane"/>
    <property type="match status" value="2"/>
</dbReference>
<dbReference type="Pfam" id="PF14510">
    <property type="entry name" value="ABC_trans_N"/>
    <property type="match status" value="1"/>
</dbReference>
<dbReference type="Pfam" id="PF00005">
    <property type="entry name" value="ABC_tran"/>
    <property type="match status" value="2"/>
</dbReference>
<dbReference type="SUPFAM" id="SSF52540">
    <property type="entry name" value="P-loop containing nucleoside triphosphate hydrolases"/>
    <property type="match status" value="2"/>
</dbReference>
<dbReference type="GO" id="GO:0140359">
    <property type="term" value="F:ABC-type transporter activity"/>
    <property type="evidence" value="ECO:0007669"/>
    <property type="project" value="InterPro"/>
</dbReference>
<reference evidence="12 13" key="1">
    <citation type="journal article" date="2019" name="Nat. Plants">
        <title>Stout camphor tree genome fills gaps in understanding of flowering plant genome evolution.</title>
        <authorList>
            <person name="Chaw S.M."/>
            <person name="Liu Y.C."/>
            <person name="Wu Y.W."/>
            <person name="Wang H.Y."/>
            <person name="Lin C.I."/>
            <person name="Wu C.S."/>
            <person name="Ke H.M."/>
            <person name="Chang L.Y."/>
            <person name="Hsu C.Y."/>
            <person name="Yang H.T."/>
            <person name="Sudianto E."/>
            <person name="Hsu M.H."/>
            <person name="Wu K.P."/>
            <person name="Wang L.N."/>
            <person name="Leebens-Mack J.H."/>
            <person name="Tsai I.J."/>
        </authorList>
    </citation>
    <scope>NUCLEOTIDE SEQUENCE [LARGE SCALE GENOMIC DNA]</scope>
    <source>
        <strain evidence="13">cv. Chaw 1501</strain>
        <tissue evidence="12">Young leaves</tissue>
    </source>
</reference>
<feature type="transmembrane region" description="Helical" evidence="10">
    <location>
        <begin position="1294"/>
        <end position="1311"/>
    </location>
</feature>
<feature type="domain" description="ABC transporter" evidence="11">
    <location>
        <begin position="835"/>
        <end position="1088"/>
    </location>
</feature>
<evidence type="ECO:0000256" key="3">
    <source>
        <dbReference type="ARBA" id="ARBA00022448"/>
    </source>
</evidence>
<dbReference type="PANTHER" id="PTHR48040">
    <property type="entry name" value="PLEIOTROPIC DRUG RESISTANCE PROTEIN 1-LIKE ISOFORM X1"/>
    <property type="match status" value="1"/>
</dbReference>
<dbReference type="EMBL" id="QPKB01000011">
    <property type="protein sequence ID" value="RWR95786.1"/>
    <property type="molecule type" value="Genomic_DNA"/>
</dbReference>
<feature type="transmembrane region" description="Helical" evidence="10">
    <location>
        <begin position="1267"/>
        <end position="1287"/>
    </location>
</feature>
<dbReference type="InterPro" id="IPR029481">
    <property type="entry name" value="ABC_trans_N"/>
</dbReference>
<proteinExistence type="inferred from homology"/>
<evidence type="ECO:0000256" key="7">
    <source>
        <dbReference type="ARBA" id="ARBA00022840"/>
    </source>
</evidence>
<evidence type="ECO:0000259" key="11">
    <source>
        <dbReference type="PROSITE" id="PS50893"/>
    </source>
</evidence>
<keyword evidence="4 10" id="KW-0812">Transmembrane</keyword>
<dbReference type="CDD" id="cd03233">
    <property type="entry name" value="ABCG_PDR_domain1"/>
    <property type="match status" value="1"/>
</dbReference>
<feature type="transmembrane region" description="Helical" evidence="10">
    <location>
        <begin position="543"/>
        <end position="565"/>
    </location>
</feature>
<keyword evidence="8 10" id="KW-1133">Transmembrane helix</keyword>
<evidence type="ECO:0000313" key="13">
    <source>
        <dbReference type="Proteomes" id="UP000283530"/>
    </source>
</evidence>
<dbReference type="FunFam" id="3.40.50.300:FF:000059">
    <property type="entry name" value="ABC transporter G family member 40"/>
    <property type="match status" value="1"/>
</dbReference>
<feature type="transmembrane region" description="Helical" evidence="10">
    <location>
        <begin position="640"/>
        <end position="660"/>
    </location>
</feature>
<keyword evidence="3" id="KW-0813">Transport</keyword>
<dbReference type="InterPro" id="IPR034001">
    <property type="entry name" value="ABCG_PDR_1"/>
</dbReference>
<feature type="transmembrane region" description="Helical" evidence="10">
    <location>
        <begin position="1211"/>
        <end position="1231"/>
    </location>
</feature>
<dbReference type="OrthoDB" id="66620at2759"/>
<feature type="domain" description="ABC transporter" evidence="11">
    <location>
        <begin position="168"/>
        <end position="448"/>
    </location>
</feature>
<accession>A0A443PYE1</accession>
<evidence type="ECO:0000256" key="6">
    <source>
        <dbReference type="ARBA" id="ARBA00022741"/>
    </source>
</evidence>
<dbReference type="GO" id="GO:0016887">
    <property type="term" value="F:ATP hydrolysis activity"/>
    <property type="evidence" value="ECO:0007669"/>
    <property type="project" value="InterPro"/>
</dbReference>
<keyword evidence="7" id="KW-0067">ATP-binding</keyword>
<dbReference type="InterPro" id="IPR003439">
    <property type="entry name" value="ABC_transporter-like_ATP-bd"/>
</dbReference>
<evidence type="ECO:0000256" key="10">
    <source>
        <dbReference type="SAM" id="Phobius"/>
    </source>
</evidence>
<feature type="transmembrane region" description="Helical" evidence="10">
    <location>
        <begin position="1405"/>
        <end position="1428"/>
    </location>
</feature>
<dbReference type="PANTHER" id="PTHR48040:SF28">
    <property type="entry name" value="ABC TRANSPORTER G FAMILY MEMBER 39-LIKE"/>
    <property type="match status" value="1"/>
</dbReference>
<evidence type="ECO:0000256" key="2">
    <source>
        <dbReference type="ARBA" id="ARBA00006012"/>
    </source>
</evidence>
<gene>
    <name evidence="12" type="ORF">CKAN_02514200</name>
</gene>
<dbReference type="Pfam" id="PF19055">
    <property type="entry name" value="ABC2_membrane_7"/>
    <property type="match status" value="1"/>
</dbReference>
<dbReference type="STRING" id="337451.A0A443PYE1"/>
<dbReference type="SMART" id="SM00382">
    <property type="entry name" value="AAA"/>
    <property type="match status" value="2"/>
</dbReference>
<evidence type="ECO:0000256" key="5">
    <source>
        <dbReference type="ARBA" id="ARBA00022737"/>
    </source>
</evidence>
<feature type="transmembrane region" description="Helical" evidence="10">
    <location>
        <begin position="763"/>
        <end position="786"/>
    </location>
</feature>
<dbReference type="InterPro" id="IPR043926">
    <property type="entry name" value="ABCG_dom"/>
</dbReference>
<feature type="transmembrane region" description="Helical" evidence="10">
    <location>
        <begin position="688"/>
        <end position="709"/>
    </location>
</feature>
<evidence type="ECO:0000256" key="9">
    <source>
        <dbReference type="ARBA" id="ARBA00023136"/>
    </source>
</evidence>
<dbReference type="InterPro" id="IPR027417">
    <property type="entry name" value="P-loop_NTPase"/>
</dbReference>
<evidence type="ECO:0000313" key="12">
    <source>
        <dbReference type="EMBL" id="RWR95786.1"/>
    </source>
</evidence>
<comment type="subcellular location">
    <subcellularLocation>
        <location evidence="1">Membrane</location>
        <topology evidence="1">Multi-pass membrane protein</topology>
    </subcellularLocation>
</comment>
<feature type="transmembrane region" description="Helical" evidence="10">
    <location>
        <begin position="1182"/>
        <end position="1199"/>
    </location>
</feature>
<keyword evidence="13" id="KW-1185">Reference proteome</keyword>
<name>A0A443PYE1_9MAGN</name>
<feature type="transmembrane region" description="Helical" evidence="10">
    <location>
        <begin position="1323"/>
        <end position="1343"/>
    </location>
</feature>
<dbReference type="Proteomes" id="UP000283530">
    <property type="component" value="Unassembled WGS sequence"/>
</dbReference>
<comment type="caution">
    <text evidence="12">The sequence shown here is derived from an EMBL/GenBank/DDBJ whole genome shotgun (WGS) entry which is preliminary data.</text>
</comment>
<dbReference type="GO" id="GO:0016020">
    <property type="term" value="C:membrane"/>
    <property type="evidence" value="ECO:0007669"/>
    <property type="project" value="UniProtKB-SubCell"/>
</dbReference>
<dbReference type="InterPro" id="IPR013525">
    <property type="entry name" value="ABC2_TM"/>
</dbReference>
<dbReference type="CDD" id="cd03232">
    <property type="entry name" value="ABCG_PDR_domain2"/>
    <property type="match status" value="1"/>
</dbReference>
<feature type="transmembrane region" description="Helical" evidence="10">
    <location>
        <begin position="616"/>
        <end position="634"/>
    </location>
</feature>
<sequence>MSGSMRAAEGEGLRTTASLRSASIRSASLRSASKRMFERSESIFVTTASTRRNNDEEEDLKWAALEKLPTYNRLTLSLIPLDQSKSGRHIHDQVDVRSISVQARQELLDRLVNIAEQDNEYFVQKLRERIDRVGITLPEIEVRFEHLSINAEVYVGGRAMPTLLNSALNTIDSALSCIMPYRTLKKPLSILNDVNGIIKPGRMTLLLGPPGSGKTTLLLALAGKLDKDLKVLGKVTYNGHTMKEFVPQRSSAYICQHDLHIGDMTVRETLDFSARCQGVGHRYDVLTELARREKDQSIKPDPDIDFFMKAVALRGQKSSIVTDYTLKLLGLDVCADTMVGDDMRRGISGGQKKRVTTGEMIVGPSTALFMDEISTGLDSSTTYQIVKCLKHIVHVFQSTMVISLLQPAPETFSLFDDVILICEGQIVYNGPRESILEFFETMGFKCPERKGVADFLQEVTSRKDQEQYWFDKKKVYRYITVEEFSNAFQSYHVGKDLYMQLLIPYERSRGHPAALVRRKYGLSKKELFKACFDREVLLMKRSAFIYIFKVIQITLIALITMTVFLRTEMDHKNSEDGSKYMGVLFFGLVNIMFNGLAELQMTIMRLPVFYKQRDAMFFPAWAFSLATFIMRIPVSLMESFVWVILTYYTVGLAPSFGRFLKQLFLMFNLHQMSLSLFRFIAALGRTQVVASTFGAFSLLVVFVLGGFIVSKEDIYSWWLWGYWSSPLMYAQNAITTNEFLDSRWNELGKQILQLRGIFTEDKWYWIGVLALVAYNILFNILFTLALEHLNPLSKPQATIASADQEQGENNAVEGLDNANRTEKKGMVLPFKPLSMAFDDVKYFVDMPMEMKQQGETQDRLQLLQGVSGSFRPGVLTCLMGVSGAGKTTLMDVLAGRKTGGYIEGSITISGYPKNQETFARVSGYCEQNDIHSPNLTVYESLIYSAWLRLPAEVDIQKREIFVSEVMDLVELNSLKGALVGVPGVSGLSTEQRKRLTIAVELVANPSIIFMDEPTSGLDARAAAIVMRTVRNTVDTGRTVVCTIHQPSIDIFESFDELLLMKRGGRVIYAGPLGKQSQQLISYFEEVEGVAKITPGYNPATWMLEVSSIGSENRLGVDFAEIYLQSSLYQKNKALIEELKKPDPSSEDLRFETKFSQPFWVQVKACLWKQNWSYWRNPQYNSIRFLFTLMCALLFGSIFWNMGSKIEKQQDFLNAMGSMFSAVLFLGVNNAASVQPVVDIERSVFYRERAAGMFSAIPYALAQLLVELPYVLVQSTMYGLIVYSTIGFHWTAAKFMWFFFFMFFTFLYYTYYGMMTVALTPNAPFAAIVSSAFYGIWMLFSGFLIPRTRIPVWWRWYYWGCPVSWTLYGLVTSQFGNMDTNLETYGGEQVALKDFLSSSFGFDHDMLPVVACVTVGFALLFAFIFIFSIRTLNFQTR</sequence>
<dbReference type="PROSITE" id="PS50893">
    <property type="entry name" value="ABC_TRANSPORTER_2"/>
    <property type="match status" value="2"/>
</dbReference>
<evidence type="ECO:0000256" key="1">
    <source>
        <dbReference type="ARBA" id="ARBA00004141"/>
    </source>
</evidence>
<evidence type="ECO:0000256" key="4">
    <source>
        <dbReference type="ARBA" id="ARBA00022692"/>
    </source>
</evidence>
<dbReference type="InterPro" id="IPR013581">
    <property type="entry name" value="PDR_assoc"/>
</dbReference>
<keyword evidence="6" id="KW-0547">Nucleotide-binding</keyword>